<protein>
    <submittedName>
        <fullName evidence="4">BTB/POZ and MATH domain-containing protein 4</fullName>
    </submittedName>
</protein>
<dbReference type="Proteomes" id="UP000095767">
    <property type="component" value="Unassembled WGS sequence"/>
</dbReference>
<feature type="domain" description="BTB" evidence="2">
    <location>
        <begin position="198"/>
        <end position="227"/>
    </location>
</feature>
<dbReference type="Gene3D" id="3.30.710.10">
    <property type="entry name" value="Potassium Channel Kv1.1, Chain A"/>
    <property type="match status" value="1"/>
</dbReference>
<dbReference type="PANTHER" id="PTHR26379">
    <property type="entry name" value="BTB/POZ AND MATH DOMAIN-CONTAINING PROTEIN 1"/>
    <property type="match status" value="1"/>
</dbReference>
<dbReference type="InterPro" id="IPR011333">
    <property type="entry name" value="SKP1/BTB/POZ_sf"/>
</dbReference>
<dbReference type="PROSITE" id="PS50097">
    <property type="entry name" value="BTB"/>
    <property type="match status" value="1"/>
</dbReference>
<dbReference type="InterPro" id="IPR000210">
    <property type="entry name" value="BTB/POZ_dom"/>
</dbReference>
<evidence type="ECO:0000313" key="5">
    <source>
        <dbReference type="Proteomes" id="UP000095767"/>
    </source>
</evidence>
<proteinExistence type="predicted"/>
<dbReference type="EMBL" id="LWDX02066990">
    <property type="protein sequence ID" value="OEL15429.1"/>
    <property type="molecule type" value="Genomic_DNA"/>
</dbReference>
<comment type="pathway">
    <text evidence="1">Protein modification; protein ubiquitination.</text>
</comment>
<dbReference type="AlphaFoldDB" id="A0A1E5URA3"/>
<dbReference type="InterPro" id="IPR002083">
    <property type="entry name" value="MATH/TRAF_dom"/>
</dbReference>
<dbReference type="PANTHER" id="PTHR26379:SF396">
    <property type="entry name" value="BTB_POZ DOMAIN CONTAINING PROTEIN"/>
    <property type="match status" value="1"/>
</dbReference>
<evidence type="ECO:0000313" key="4">
    <source>
        <dbReference type="EMBL" id="OEL15429.1"/>
    </source>
</evidence>
<dbReference type="SUPFAM" id="SSF54695">
    <property type="entry name" value="POZ domain"/>
    <property type="match status" value="1"/>
</dbReference>
<reference evidence="4 5" key="1">
    <citation type="submission" date="2016-09" db="EMBL/GenBank/DDBJ databases">
        <title>The draft genome of Dichanthelium oligosanthes: A C3 panicoid grass species.</title>
        <authorList>
            <person name="Studer A.J."/>
            <person name="Schnable J.C."/>
            <person name="Brutnell T.P."/>
        </authorList>
    </citation>
    <scope>NUCLEOTIDE SEQUENCE [LARGE SCALE GENOMIC DNA]</scope>
    <source>
        <strain evidence="5">cv. Kellogg 1175</strain>
        <tissue evidence="4">Leaf</tissue>
    </source>
</reference>
<gene>
    <name evidence="4" type="ORF">BAE44_0023552</name>
</gene>
<dbReference type="SUPFAM" id="SSF49599">
    <property type="entry name" value="TRAF domain-like"/>
    <property type="match status" value="1"/>
</dbReference>
<dbReference type="CDD" id="cd00121">
    <property type="entry name" value="MATH"/>
    <property type="match status" value="1"/>
</dbReference>
<evidence type="ECO:0000259" key="2">
    <source>
        <dbReference type="PROSITE" id="PS50097"/>
    </source>
</evidence>
<dbReference type="InterPro" id="IPR045005">
    <property type="entry name" value="BPM1-6"/>
</dbReference>
<comment type="caution">
    <text evidence="4">The sequence shown here is derived from an EMBL/GenBank/DDBJ whole genome shotgun (WGS) entry which is preliminary data.</text>
</comment>
<dbReference type="Pfam" id="PF00651">
    <property type="entry name" value="BTB"/>
    <property type="match status" value="1"/>
</dbReference>
<keyword evidence="5" id="KW-1185">Reference proteome</keyword>
<sequence length="248" mass="27386">MPTLPPPCTTADVCTTTRSAIVGGMVTGQHLLDIEGYSRTKELLLNGEYTNSLPFTVGGRSWHLSYYPNGQSPASADFISIYLGLELDQSCIDPVTARDKFSLLDRAGKPVPSHCQTMELLAHYSTDGFGFGFPQFIKRADLESSEHLKDDCFTIRCDLTIVKKLRKERRRATSRFVDVPPSDLHQHLGGLLVSEEGADVTFRVAGETFRAHRNIFASRSPVFKAELFGTIVVNNINMKEATTGRGLS</sequence>
<dbReference type="GO" id="GO:0016567">
    <property type="term" value="P:protein ubiquitination"/>
    <property type="evidence" value="ECO:0007669"/>
    <property type="project" value="InterPro"/>
</dbReference>
<accession>A0A1E5URA3</accession>
<feature type="domain" description="MATH" evidence="3">
    <location>
        <begin position="27"/>
        <end position="159"/>
    </location>
</feature>
<dbReference type="Gene3D" id="2.60.210.10">
    <property type="entry name" value="Apoptosis, Tumor Necrosis Factor Receptor Associated Protein 2, Chain A"/>
    <property type="match status" value="1"/>
</dbReference>
<organism evidence="4 5">
    <name type="scientific">Dichanthelium oligosanthes</name>
    <dbReference type="NCBI Taxonomy" id="888268"/>
    <lineage>
        <taxon>Eukaryota</taxon>
        <taxon>Viridiplantae</taxon>
        <taxon>Streptophyta</taxon>
        <taxon>Embryophyta</taxon>
        <taxon>Tracheophyta</taxon>
        <taxon>Spermatophyta</taxon>
        <taxon>Magnoliopsida</taxon>
        <taxon>Liliopsida</taxon>
        <taxon>Poales</taxon>
        <taxon>Poaceae</taxon>
        <taxon>PACMAD clade</taxon>
        <taxon>Panicoideae</taxon>
        <taxon>Panicodae</taxon>
        <taxon>Paniceae</taxon>
        <taxon>Dichantheliinae</taxon>
        <taxon>Dichanthelium</taxon>
    </lineage>
</organism>
<dbReference type="Pfam" id="PF22486">
    <property type="entry name" value="MATH_2"/>
    <property type="match status" value="1"/>
</dbReference>
<evidence type="ECO:0000256" key="1">
    <source>
        <dbReference type="ARBA" id="ARBA00004906"/>
    </source>
</evidence>
<dbReference type="STRING" id="888268.A0A1E5URA3"/>
<dbReference type="InterPro" id="IPR008974">
    <property type="entry name" value="TRAF-like"/>
</dbReference>
<name>A0A1E5URA3_9POAL</name>
<dbReference type="PROSITE" id="PS50144">
    <property type="entry name" value="MATH"/>
    <property type="match status" value="1"/>
</dbReference>
<evidence type="ECO:0000259" key="3">
    <source>
        <dbReference type="PROSITE" id="PS50144"/>
    </source>
</evidence>
<dbReference type="OrthoDB" id="657261at2759"/>